<organism evidence="2 3">
    <name type="scientific">Linum trigynum</name>
    <dbReference type="NCBI Taxonomy" id="586398"/>
    <lineage>
        <taxon>Eukaryota</taxon>
        <taxon>Viridiplantae</taxon>
        <taxon>Streptophyta</taxon>
        <taxon>Embryophyta</taxon>
        <taxon>Tracheophyta</taxon>
        <taxon>Spermatophyta</taxon>
        <taxon>Magnoliopsida</taxon>
        <taxon>eudicotyledons</taxon>
        <taxon>Gunneridae</taxon>
        <taxon>Pentapetalae</taxon>
        <taxon>rosids</taxon>
        <taxon>fabids</taxon>
        <taxon>Malpighiales</taxon>
        <taxon>Linaceae</taxon>
        <taxon>Linum</taxon>
    </lineage>
</organism>
<dbReference type="EMBL" id="OZ034815">
    <property type="protein sequence ID" value="CAL1372648.1"/>
    <property type="molecule type" value="Genomic_DNA"/>
</dbReference>
<dbReference type="PANTHER" id="PTHR33647:SF10">
    <property type="entry name" value="DUF4228 DOMAIN-CONTAINING PROTEIN"/>
    <property type="match status" value="1"/>
</dbReference>
<evidence type="ECO:0000313" key="3">
    <source>
        <dbReference type="Proteomes" id="UP001497516"/>
    </source>
</evidence>
<keyword evidence="3" id="KW-1185">Reference proteome</keyword>
<gene>
    <name evidence="2" type="ORF">LTRI10_LOCUS14636</name>
</gene>
<evidence type="ECO:0000256" key="1">
    <source>
        <dbReference type="SAM" id="MobiDB-lite"/>
    </source>
</evidence>
<dbReference type="Proteomes" id="UP001497516">
    <property type="component" value="Chromosome 2"/>
</dbReference>
<accession>A0AAV2DFK3</accession>
<name>A0AAV2DFK3_9ROSI</name>
<reference evidence="2 3" key="1">
    <citation type="submission" date="2024-04" db="EMBL/GenBank/DDBJ databases">
        <authorList>
            <person name="Fracassetti M."/>
        </authorList>
    </citation>
    <scope>NUCLEOTIDE SEQUENCE [LARGE SCALE GENOMIC DNA]</scope>
</reference>
<feature type="region of interest" description="Disordered" evidence="1">
    <location>
        <begin position="44"/>
        <end position="79"/>
    </location>
</feature>
<evidence type="ECO:0000313" key="2">
    <source>
        <dbReference type="EMBL" id="CAL1372648.1"/>
    </source>
</evidence>
<dbReference type="PANTHER" id="PTHR33647">
    <property type="entry name" value="OS01G0793900 PROTEIN"/>
    <property type="match status" value="1"/>
</dbReference>
<proteinExistence type="predicted"/>
<sequence>MGNCCRKSLSSTAVWADDDSDDWEALGNHHRIVLFDADRGEHSVVGGEEINDDSSSDKNQLLPARSSSSSSSSGREVKIKVSRRELEELMSRVEMQGLSSEQVLARLIISSAGGGGGAAGLFSDPADEDHHRHWKPVLQSIPEV</sequence>
<protein>
    <submittedName>
        <fullName evidence="2">Uncharacterized protein</fullName>
    </submittedName>
</protein>
<dbReference type="AlphaFoldDB" id="A0AAV2DFK3"/>